<dbReference type="InterPro" id="IPR021146">
    <property type="entry name" value="Phage_gp6-like_head-tail"/>
</dbReference>
<name>A0A1I3NSU2_9GAMM</name>
<dbReference type="AlphaFoldDB" id="A0A1I3NSU2"/>
<dbReference type="Gene3D" id="1.10.3230.30">
    <property type="entry name" value="Phage gp6-like head-tail connector protein"/>
    <property type="match status" value="1"/>
</dbReference>
<accession>A0A1I3NSU2</accession>
<dbReference type="CDD" id="cd08054">
    <property type="entry name" value="gp6"/>
    <property type="match status" value="1"/>
</dbReference>
<dbReference type="Pfam" id="PF05135">
    <property type="entry name" value="Phage_connect_1"/>
    <property type="match status" value="1"/>
</dbReference>
<dbReference type="STRING" id="289370.SAMN05216602_4004"/>
<proteinExistence type="predicted"/>
<sequence length="102" mass="11418">MPMPTLADLKTHLRIRHGHEDADLQMKLDAAIDNASQFINRPIPWTNEAGELVDVPNSVRLGILIIAAELYTNREQSVVGTIYTPIPKAENMLHFYRVGLGI</sequence>
<dbReference type="InterPro" id="IPR006450">
    <property type="entry name" value="Phage_HK97_gp6-like"/>
</dbReference>
<keyword evidence="2" id="KW-1185">Reference proteome</keyword>
<dbReference type="EMBL" id="FORC01000004">
    <property type="protein sequence ID" value="SFJ12343.1"/>
    <property type="molecule type" value="Genomic_DNA"/>
</dbReference>
<reference evidence="2" key="1">
    <citation type="submission" date="2016-10" db="EMBL/GenBank/DDBJ databases">
        <authorList>
            <person name="Varghese N."/>
            <person name="Submissions S."/>
        </authorList>
    </citation>
    <scope>NUCLEOTIDE SEQUENCE [LARGE SCALE GENOMIC DNA]</scope>
    <source>
        <strain evidence="2">LMG 22563</strain>
    </source>
</reference>
<evidence type="ECO:0000313" key="1">
    <source>
        <dbReference type="EMBL" id="SFJ12343.1"/>
    </source>
</evidence>
<dbReference type="RefSeq" id="WP_074888205.1">
    <property type="nucleotide sequence ID" value="NZ_FORC01000004.1"/>
</dbReference>
<evidence type="ECO:0000313" key="2">
    <source>
        <dbReference type="Proteomes" id="UP000183018"/>
    </source>
</evidence>
<protein>
    <submittedName>
        <fullName evidence="1">Phage gp6-like head-tail connector protein</fullName>
    </submittedName>
</protein>
<dbReference type="NCBIfam" id="TIGR01560">
    <property type="entry name" value="put_DNA_pack"/>
    <property type="match status" value="1"/>
</dbReference>
<dbReference type="OrthoDB" id="8452319at2"/>
<gene>
    <name evidence="1" type="ORF">SAMN05216602_4004</name>
</gene>
<dbReference type="Proteomes" id="UP000183018">
    <property type="component" value="Unassembled WGS sequence"/>
</dbReference>
<organism evidence="1 2">
    <name type="scientific">Phytopseudomonas argentinensis</name>
    <dbReference type="NCBI Taxonomy" id="289370"/>
    <lineage>
        <taxon>Bacteria</taxon>
        <taxon>Pseudomonadati</taxon>
        <taxon>Pseudomonadota</taxon>
        <taxon>Gammaproteobacteria</taxon>
        <taxon>Pseudomonadales</taxon>
        <taxon>Pseudomonadaceae</taxon>
        <taxon>Phytopseudomonas</taxon>
    </lineage>
</organism>